<comment type="caution">
    <text evidence="2">The sequence shown here is derived from an EMBL/GenBank/DDBJ whole genome shotgun (WGS) entry which is preliminary data.</text>
</comment>
<feature type="region of interest" description="Disordered" evidence="1">
    <location>
        <begin position="23"/>
        <end position="58"/>
    </location>
</feature>
<accession>A0ABQ9GED6</accession>
<evidence type="ECO:0000313" key="3">
    <source>
        <dbReference type="Proteomes" id="UP001159363"/>
    </source>
</evidence>
<sequence>MLHVRSTSATEAKRVWGSAGLQGRGEMGALRGNPPTSGIIRQGPHTRKSRSYPRRESNPVHLGYQTLIGERHSNMLLAIAAILLASV</sequence>
<name>A0ABQ9GED6_9NEOP</name>
<organism evidence="2 3">
    <name type="scientific">Dryococelus australis</name>
    <dbReference type="NCBI Taxonomy" id="614101"/>
    <lineage>
        <taxon>Eukaryota</taxon>
        <taxon>Metazoa</taxon>
        <taxon>Ecdysozoa</taxon>
        <taxon>Arthropoda</taxon>
        <taxon>Hexapoda</taxon>
        <taxon>Insecta</taxon>
        <taxon>Pterygota</taxon>
        <taxon>Neoptera</taxon>
        <taxon>Polyneoptera</taxon>
        <taxon>Phasmatodea</taxon>
        <taxon>Verophasmatodea</taxon>
        <taxon>Anareolatae</taxon>
        <taxon>Phasmatidae</taxon>
        <taxon>Eurycanthinae</taxon>
        <taxon>Dryococelus</taxon>
    </lineage>
</organism>
<proteinExistence type="predicted"/>
<dbReference type="EMBL" id="JARBHB010000013">
    <property type="protein sequence ID" value="KAJ8870663.1"/>
    <property type="molecule type" value="Genomic_DNA"/>
</dbReference>
<protein>
    <submittedName>
        <fullName evidence="2">Uncharacterized protein</fullName>
    </submittedName>
</protein>
<reference evidence="2 3" key="1">
    <citation type="submission" date="2023-02" db="EMBL/GenBank/DDBJ databases">
        <title>LHISI_Scaffold_Assembly.</title>
        <authorList>
            <person name="Stuart O.P."/>
            <person name="Cleave R."/>
            <person name="Magrath M.J.L."/>
            <person name="Mikheyev A.S."/>
        </authorList>
    </citation>
    <scope>NUCLEOTIDE SEQUENCE [LARGE SCALE GENOMIC DNA]</scope>
    <source>
        <strain evidence="2">Daus_M_001</strain>
        <tissue evidence="2">Leg muscle</tissue>
    </source>
</reference>
<evidence type="ECO:0000313" key="2">
    <source>
        <dbReference type="EMBL" id="KAJ8870663.1"/>
    </source>
</evidence>
<dbReference type="Proteomes" id="UP001159363">
    <property type="component" value="Chromosome 12"/>
</dbReference>
<gene>
    <name evidence="2" type="ORF">PR048_029686</name>
</gene>
<keyword evidence="3" id="KW-1185">Reference proteome</keyword>
<evidence type="ECO:0000256" key="1">
    <source>
        <dbReference type="SAM" id="MobiDB-lite"/>
    </source>
</evidence>